<evidence type="ECO:0000313" key="4">
    <source>
        <dbReference type="EMBL" id="OKS87435.1"/>
    </source>
</evidence>
<dbReference type="GO" id="GO:0016989">
    <property type="term" value="F:sigma factor antagonist activity"/>
    <property type="evidence" value="ECO:0007669"/>
    <property type="project" value="TreeGrafter"/>
</dbReference>
<feature type="domain" description="FecR protein" evidence="2">
    <location>
        <begin position="170"/>
        <end position="265"/>
    </location>
</feature>
<feature type="transmembrane region" description="Helical" evidence="1">
    <location>
        <begin position="71"/>
        <end position="91"/>
    </location>
</feature>
<dbReference type="STRING" id="1302689.RG47T_2896"/>
<dbReference type="Gene3D" id="2.60.120.1440">
    <property type="match status" value="1"/>
</dbReference>
<dbReference type="Proteomes" id="UP000186720">
    <property type="component" value="Unassembled WGS sequence"/>
</dbReference>
<comment type="caution">
    <text evidence="4">The sequence shown here is derived from an EMBL/GenBank/DDBJ whole genome shotgun (WGS) entry which is preliminary data.</text>
</comment>
<dbReference type="FunFam" id="2.60.120.1440:FF:000001">
    <property type="entry name" value="Putative anti-sigma factor"/>
    <property type="match status" value="1"/>
</dbReference>
<keyword evidence="5" id="KW-1185">Reference proteome</keyword>
<keyword evidence="1" id="KW-1133">Transmembrane helix</keyword>
<dbReference type="EMBL" id="MPPL01000001">
    <property type="protein sequence ID" value="OKS87435.1"/>
    <property type="molecule type" value="Genomic_DNA"/>
</dbReference>
<keyword evidence="1" id="KW-0812">Transmembrane</keyword>
<reference evidence="4 5" key="1">
    <citation type="submission" date="2016-11" db="EMBL/GenBank/DDBJ databases">
        <title>Whole Genome Sequencing of Mucilaginibacter polytrichastri RG4-7(T) isolated from the moss sample.</title>
        <authorList>
            <person name="Li Y."/>
        </authorList>
    </citation>
    <scope>NUCLEOTIDE SEQUENCE [LARGE SCALE GENOMIC DNA]</scope>
    <source>
        <strain evidence="4 5">RG4-7</strain>
    </source>
</reference>
<evidence type="ECO:0008006" key="6">
    <source>
        <dbReference type="Google" id="ProtNLM"/>
    </source>
</evidence>
<dbReference type="PANTHER" id="PTHR30273:SF2">
    <property type="entry name" value="PROTEIN FECR"/>
    <property type="match status" value="1"/>
</dbReference>
<dbReference type="OrthoDB" id="1099963at2"/>
<evidence type="ECO:0000259" key="2">
    <source>
        <dbReference type="Pfam" id="PF04773"/>
    </source>
</evidence>
<dbReference type="AlphaFoldDB" id="A0A1Q6A089"/>
<dbReference type="Gene3D" id="3.55.50.30">
    <property type="match status" value="1"/>
</dbReference>
<evidence type="ECO:0000313" key="5">
    <source>
        <dbReference type="Proteomes" id="UP000186720"/>
    </source>
</evidence>
<sequence>MDPDEIEALIDRYNTGKASPEEVDMVESWYLKYQSSEKNIPADVLENDQKESLNQIIRHIKTKPSGINWQYLSIAASLLILLSAGLFFYFIKKQTMPPLVVKNISKPDLVPGSNKALLTLSNGQSIILNGAKNGTLATQGNTAINKLSSGAISYAAAPQPFAVETEIYNTASTPRGGQFQFILSDGTKVWLNSASSIKFPVAFGSSERKVELTGEAYFEVAHDAKKPFKVVSNQQQVEVLGTHFNINAYDDEGVINTTLLEGSVKVTAANTAITILPGQQAQFKDGKIKVATVNVDDAVAWKNGLFNFNDNSIQEVMRQLSRWYDVDIKYEGKLPSRHFSGEISRNVNASQILDILTFKKIHYRIEEKSIIIMP</sequence>
<evidence type="ECO:0000259" key="3">
    <source>
        <dbReference type="Pfam" id="PF16344"/>
    </source>
</evidence>
<dbReference type="PANTHER" id="PTHR30273">
    <property type="entry name" value="PERIPLASMIC SIGNAL SENSOR AND SIGMA FACTOR ACTIVATOR FECR-RELATED"/>
    <property type="match status" value="1"/>
</dbReference>
<accession>A0A1Q6A089</accession>
<proteinExistence type="predicted"/>
<dbReference type="InterPro" id="IPR012373">
    <property type="entry name" value="Ferrdict_sens_TM"/>
</dbReference>
<keyword evidence="1" id="KW-0472">Membrane</keyword>
<feature type="domain" description="Protein FecR C-terminal" evidence="3">
    <location>
        <begin position="306"/>
        <end position="372"/>
    </location>
</feature>
<name>A0A1Q6A089_9SPHI</name>
<dbReference type="Pfam" id="PF04773">
    <property type="entry name" value="FecR"/>
    <property type="match status" value="1"/>
</dbReference>
<organism evidence="4 5">
    <name type="scientific">Mucilaginibacter polytrichastri</name>
    <dbReference type="NCBI Taxonomy" id="1302689"/>
    <lineage>
        <taxon>Bacteria</taxon>
        <taxon>Pseudomonadati</taxon>
        <taxon>Bacteroidota</taxon>
        <taxon>Sphingobacteriia</taxon>
        <taxon>Sphingobacteriales</taxon>
        <taxon>Sphingobacteriaceae</taxon>
        <taxon>Mucilaginibacter</taxon>
    </lineage>
</organism>
<gene>
    <name evidence="4" type="ORF">RG47T_2896</name>
</gene>
<dbReference type="InterPro" id="IPR032508">
    <property type="entry name" value="FecR_C"/>
</dbReference>
<dbReference type="InterPro" id="IPR006860">
    <property type="entry name" value="FecR"/>
</dbReference>
<dbReference type="Pfam" id="PF16344">
    <property type="entry name" value="FecR_C"/>
    <property type="match status" value="1"/>
</dbReference>
<evidence type="ECO:0000256" key="1">
    <source>
        <dbReference type="SAM" id="Phobius"/>
    </source>
</evidence>
<protein>
    <recommendedName>
        <fullName evidence="6">FecR protein domain-containing protein</fullName>
    </recommendedName>
</protein>
<dbReference type="RefSeq" id="WP_074490047.1">
    <property type="nucleotide sequence ID" value="NZ_FPAM01000006.1"/>
</dbReference>